<dbReference type="EMBL" id="HG994373">
    <property type="protein sequence ID" value="CAF1753920.1"/>
    <property type="molecule type" value="Genomic_DNA"/>
</dbReference>
<protein>
    <submittedName>
        <fullName evidence="1">(rape) hypothetical protein</fullName>
    </submittedName>
</protein>
<sequence length="38" mass="4357">MVCSCFKKIQTQALCAFRFSVVCCISLSKFQILCTCRF</sequence>
<dbReference type="Proteomes" id="UP001295469">
    <property type="component" value="Chromosome C09"/>
</dbReference>
<evidence type="ECO:0000313" key="1">
    <source>
        <dbReference type="EMBL" id="CAF1753920.1"/>
    </source>
</evidence>
<name>A0A816J1I7_BRANA</name>
<dbReference type="AlphaFoldDB" id="A0A816J1I7"/>
<proteinExistence type="predicted"/>
<organism evidence="1">
    <name type="scientific">Brassica napus</name>
    <name type="common">Rape</name>
    <dbReference type="NCBI Taxonomy" id="3708"/>
    <lineage>
        <taxon>Eukaryota</taxon>
        <taxon>Viridiplantae</taxon>
        <taxon>Streptophyta</taxon>
        <taxon>Embryophyta</taxon>
        <taxon>Tracheophyta</taxon>
        <taxon>Spermatophyta</taxon>
        <taxon>Magnoliopsida</taxon>
        <taxon>eudicotyledons</taxon>
        <taxon>Gunneridae</taxon>
        <taxon>Pentapetalae</taxon>
        <taxon>rosids</taxon>
        <taxon>malvids</taxon>
        <taxon>Brassicales</taxon>
        <taxon>Brassicaceae</taxon>
        <taxon>Brassiceae</taxon>
        <taxon>Brassica</taxon>
    </lineage>
</organism>
<accession>A0A816J1I7</accession>
<reference evidence="1" key="1">
    <citation type="submission" date="2021-01" db="EMBL/GenBank/DDBJ databases">
        <authorList>
            <consortium name="Genoscope - CEA"/>
            <person name="William W."/>
        </authorList>
    </citation>
    <scope>NUCLEOTIDE SEQUENCE</scope>
</reference>
<gene>
    <name evidence="1" type="ORF">DARMORV10_C09P41170.1</name>
</gene>